<gene>
    <name evidence="1" type="ORF">WJX75_004477</name>
</gene>
<evidence type="ECO:0000313" key="2">
    <source>
        <dbReference type="Proteomes" id="UP001491310"/>
    </source>
</evidence>
<accession>A0ABR2YSL0</accession>
<comment type="caution">
    <text evidence="1">The sequence shown here is derived from an EMBL/GenBank/DDBJ whole genome shotgun (WGS) entry which is preliminary data.</text>
</comment>
<dbReference type="Proteomes" id="UP001491310">
    <property type="component" value="Unassembled WGS sequence"/>
</dbReference>
<evidence type="ECO:0000313" key="1">
    <source>
        <dbReference type="EMBL" id="KAK9909585.1"/>
    </source>
</evidence>
<name>A0ABR2YSL0_9CHLO</name>
<organism evidence="1 2">
    <name type="scientific">Coccomyxa subellipsoidea</name>
    <dbReference type="NCBI Taxonomy" id="248742"/>
    <lineage>
        <taxon>Eukaryota</taxon>
        <taxon>Viridiplantae</taxon>
        <taxon>Chlorophyta</taxon>
        <taxon>core chlorophytes</taxon>
        <taxon>Trebouxiophyceae</taxon>
        <taxon>Trebouxiophyceae incertae sedis</taxon>
        <taxon>Coccomyxaceae</taxon>
        <taxon>Coccomyxa</taxon>
    </lineage>
</organism>
<proteinExistence type="predicted"/>
<protein>
    <submittedName>
        <fullName evidence="1">Uncharacterized protein</fullName>
    </submittedName>
</protein>
<keyword evidence="2" id="KW-1185">Reference proteome</keyword>
<reference evidence="1 2" key="1">
    <citation type="journal article" date="2024" name="Nat. Commun.">
        <title>Phylogenomics reveals the evolutionary origins of lichenization in chlorophyte algae.</title>
        <authorList>
            <person name="Puginier C."/>
            <person name="Libourel C."/>
            <person name="Otte J."/>
            <person name="Skaloud P."/>
            <person name="Haon M."/>
            <person name="Grisel S."/>
            <person name="Petersen M."/>
            <person name="Berrin J.G."/>
            <person name="Delaux P.M."/>
            <person name="Dal Grande F."/>
            <person name="Keller J."/>
        </authorList>
    </citation>
    <scope>NUCLEOTIDE SEQUENCE [LARGE SCALE GENOMIC DNA]</scope>
    <source>
        <strain evidence="1 2">SAG 216-7</strain>
    </source>
</reference>
<dbReference type="EMBL" id="JALJOT010000006">
    <property type="protein sequence ID" value="KAK9909585.1"/>
    <property type="molecule type" value="Genomic_DNA"/>
</dbReference>
<sequence length="82" mass="9165">MDIAGFPASSSKEDVSKLFPYGSKIFLHDGQYWILLEHFEGATLKPESKLKVIAPGSWRTRTNASIVWLSSPLKGTSSLWRP</sequence>